<reference evidence="2 3" key="1">
    <citation type="journal article" date="2016" name="Nat. Commun.">
        <title>Thousands of microbial genomes shed light on interconnected biogeochemical processes in an aquifer system.</title>
        <authorList>
            <person name="Anantharaman K."/>
            <person name="Brown C.T."/>
            <person name="Hug L.A."/>
            <person name="Sharon I."/>
            <person name="Castelle C.J."/>
            <person name="Probst A.J."/>
            <person name="Thomas B.C."/>
            <person name="Singh A."/>
            <person name="Wilkins M.J."/>
            <person name="Karaoz U."/>
            <person name="Brodie E.L."/>
            <person name="Williams K.H."/>
            <person name="Hubbard S.S."/>
            <person name="Banfield J.F."/>
        </authorList>
    </citation>
    <scope>NUCLEOTIDE SEQUENCE [LARGE SCALE GENOMIC DNA]</scope>
</reference>
<keyword evidence="1" id="KW-1133">Transmembrane helix</keyword>
<evidence type="ECO:0008006" key="4">
    <source>
        <dbReference type="Google" id="ProtNLM"/>
    </source>
</evidence>
<dbReference type="Pfam" id="PF18895">
    <property type="entry name" value="T4SS_pilin"/>
    <property type="match status" value="1"/>
</dbReference>
<dbReference type="EMBL" id="MHOJ01000027">
    <property type="protein sequence ID" value="OGZ62124.1"/>
    <property type="molecule type" value="Genomic_DNA"/>
</dbReference>
<name>A0A1G2HI00_9BACT</name>
<evidence type="ECO:0000313" key="2">
    <source>
        <dbReference type="EMBL" id="OGZ62124.1"/>
    </source>
</evidence>
<accession>A0A1G2HI00</accession>
<dbReference type="AlphaFoldDB" id="A0A1G2HI00"/>
<evidence type="ECO:0000256" key="1">
    <source>
        <dbReference type="SAM" id="Phobius"/>
    </source>
</evidence>
<keyword evidence="1" id="KW-0472">Membrane</keyword>
<protein>
    <recommendedName>
        <fullName evidence="4">TrbC/VIRB2 family protein</fullName>
    </recommendedName>
</protein>
<proteinExistence type="predicted"/>
<feature type="transmembrane region" description="Helical" evidence="1">
    <location>
        <begin position="108"/>
        <end position="131"/>
    </location>
</feature>
<keyword evidence="1" id="KW-0812">Transmembrane</keyword>
<evidence type="ECO:0000313" key="3">
    <source>
        <dbReference type="Proteomes" id="UP000178509"/>
    </source>
</evidence>
<sequence>MKKAEKIFNRVLFVSVLLFLISLLFSPQIGLAVADTRGGGFVDCGGTENPCTMGDFLAMIHRVVDFAIYKLAPLFVVIMIVVGGFFYLTSAGNTGQTSKGKSLIKNAVIGYAIVLSAWLIVNTILTAIGVAQWTGLSKWWEITL</sequence>
<dbReference type="STRING" id="1802164.A3H51_03200"/>
<dbReference type="InterPro" id="IPR043993">
    <property type="entry name" value="T4SS_pilin"/>
</dbReference>
<feature type="transmembrane region" description="Helical" evidence="1">
    <location>
        <begin position="66"/>
        <end position="88"/>
    </location>
</feature>
<gene>
    <name evidence="2" type="ORF">A3H51_03200</name>
</gene>
<comment type="caution">
    <text evidence="2">The sequence shown here is derived from an EMBL/GenBank/DDBJ whole genome shotgun (WGS) entry which is preliminary data.</text>
</comment>
<dbReference type="Proteomes" id="UP000178509">
    <property type="component" value="Unassembled WGS sequence"/>
</dbReference>
<organism evidence="2 3">
    <name type="scientific">Candidatus Spechtbacteria bacterium RIFCSPLOWO2_02_FULL_38_8</name>
    <dbReference type="NCBI Taxonomy" id="1802164"/>
    <lineage>
        <taxon>Bacteria</taxon>
        <taxon>Candidatus Spechtiibacteriota</taxon>
    </lineage>
</organism>